<evidence type="ECO:0000313" key="6">
    <source>
        <dbReference type="EMBL" id="ATC34172.1"/>
    </source>
</evidence>
<dbReference type="EMBL" id="CP023315">
    <property type="protein sequence ID" value="ATC34172.1"/>
    <property type="molecule type" value="Genomic_DNA"/>
</dbReference>
<proteinExistence type="inferred from homology"/>
<evidence type="ECO:0000256" key="2">
    <source>
        <dbReference type="ARBA" id="ARBA00022670"/>
    </source>
</evidence>
<organism evidence="6 7">
    <name type="scientific">Caulobacter vibrioides</name>
    <name type="common">Caulobacter crescentus</name>
    <dbReference type="NCBI Taxonomy" id="155892"/>
    <lineage>
        <taxon>Bacteria</taxon>
        <taxon>Pseudomonadati</taxon>
        <taxon>Pseudomonadota</taxon>
        <taxon>Alphaproteobacteria</taxon>
        <taxon>Caulobacterales</taxon>
        <taxon>Caulobacteraceae</taxon>
        <taxon>Caulobacter</taxon>
    </lineage>
</organism>
<dbReference type="GO" id="GO:0008234">
    <property type="term" value="F:cysteine-type peptidase activity"/>
    <property type="evidence" value="ECO:0007669"/>
    <property type="project" value="UniProtKB-KW"/>
</dbReference>
<feature type="domain" description="NlpC/P60" evidence="5">
    <location>
        <begin position="9"/>
        <end position="159"/>
    </location>
</feature>
<dbReference type="Proteomes" id="UP000217311">
    <property type="component" value="Chromosome"/>
</dbReference>
<dbReference type="Gene3D" id="3.90.1720.10">
    <property type="entry name" value="endopeptidase domain like (from Nostoc punctiforme)"/>
    <property type="match status" value="1"/>
</dbReference>
<comment type="similarity">
    <text evidence="1">Belongs to the peptidase C40 family.</text>
</comment>
<dbReference type="RefSeq" id="WP_096053522.1">
    <property type="nucleotide sequence ID" value="NZ_CP023315.3"/>
</dbReference>
<gene>
    <name evidence="6" type="ORF">CA606_18555</name>
</gene>
<keyword evidence="3" id="KW-0378">Hydrolase</keyword>
<dbReference type="AlphaFoldDB" id="A0A290MQ84"/>
<evidence type="ECO:0000259" key="5">
    <source>
        <dbReference type="PROSITE" id="PS51935"/>
    </source>
</evidence>
<evidence type="ECO:0000313" key="7">
    <source>
        <dbReference type="Proteomes" id="UP000217311"/>
    </source>
</evidence>
<evidence type="ECO:0000256" key="4">
    <source>
        <dbReference type="ARBA" id="ARBA00022807"/>
    </source>
</evidence>
<keyword evidence="4" id="KW-0788">Thiol protease</keyword>
<dbReference type="InterPro" id="IPR000064">
    <property type="entry name" value="NLP_P60_dom"/>
</dbReference>
<keyword evidence="2" id="KW-0645">Protease</keyword>
<protein>
    <submittedName>
        <fullName evidence="6">Peptidoglycan endopeptidase</fullName>
    </submittedName>
</protein>
<evidence type="ECO:0000256" key="3">
    <source>
        <dbReference type="ARBA" id="ARBA00022801"/>
    </source>
</evidence>
<dbReference type="PROSITE" id="PS51935">
    <property type="entry name" value="NLPC_P60"/>
    <property type="match status" value="1"/>
</dbReference>
<dbReference type="GO" id="GO:0006508">
    <property type="term" value="P:proteolysis"/>
    <property type="evidence" value="ECO:0007669"/>
    <property type="project" value="UniProtKB-KW"/>
</dbReference>
<evidence type="ECO:0000256" key="1">
    <source>
        <dbReference type="ARBA" id="ARBA00007074"/>
    </source>
</evidence>
<sequence>MKPPKGANAVRRAPTIAGDDAWIARYMPVPFVEHGRSFRGCDCRGQHYLILEHELGVRVPEPDDLYRGVDRRDAEDIAAFVRAQASLWRRVEPDENGYPRFALLLFLVAGLPTHVGTSLGGRRFIHTQKGCGARTASLDEAEPGEAFWGSRLEGAYVYGG</sequence>
<reference evidence="7" key="1">
    <citation type="submission" date="2017-09" db="EMBL/GenBank/DDBJ databases">
        <title>Genome evolution observed in wild isolates of Caulobacter crescentus.</title>
        <authorList>
            <person name="Ely B."/>
            <person name="Wilson K."/>
            <person name="Scott D."/>
        </authorList>
    </citation>
    <scope>NUCLEOTIDE SEQUENCE [LARGE SCALE GENOMIC DNA]</scope>
    <source>
        <strain evidence="7">CB13b1a</strain>
    </source>
</reference>
<dbReference type="InterPro" id="IPR038765">
    <property type="entry name" value="Papain-like_cys_pep_sf"/>
</dbReference>
<name>A0A290MQ84_CAUVI</name>
<accession>A0A290MQ84</accession>
<dbReference type="SUPFAM" id="SSF54001">
    <property type="entry name" value="Cysteine proteinases"/>
    <property type="match status" value="1"/>
</dbReference>